<keyword evidence="2" id="KW-0808">Transferase</keyword>
<sequence>MKELADVRFDSDVYFDRIYPEKVRALSRVHWTPLRVVRQAVGFLAGDEGTRVLDIGSGVGKFCLAAAQCRPGSFFSGVEQRGDLVDTANEARKELGLDNVSFIHGNFTQVDFERYDAFYFYNSFHENLDGTDKIDDRLVYTEALYDYYTRYLYRQLDRLPAGARLVTYHSMDAEVPRDFHRVEEAFSGLLKFWMKV</sequence>
<dbReference type="Proteomes" id="UP000294498">
    <property type="component" value="Unassembled WGS sequence"/>
</dbReference>
<feature type="domain" description="Methyltransferase" evidence="1">
    <location>
        <begin position="47"/>
        <end position="116"/>
    </location>
</feature>
<organism evidence="2 3">
    <name type="scientific">Dinghuibacter silviterrae</name>
    <dbReference type="NCBI Taxonomy" id="1539049"/>
    <lineage>
        <taxon>Bacteria</taxon>
        <taxon>Pseudomonadati</taxon>
        <taxon>Bacteroidota</taxon>
        <taxon>Chitinophagia</taxon>
        <taxon>Chitinophagales</taxon>
        <taxon>Chitinophagaceae</taxon>
        <taxon>Dinghuibacter</taxon>
    </lineage>
</organism>
<dbReference type="OrthoDB" id="962475at2"/>
<keyword evidence="2" id="KW-0489">Methyltransferase</keyword>
<proteinExistence type="predicted"/>
<reference evidence="2 3" key="1">
    <citation type="submission" date="2019-03" db="EMBL/GenBank/DDBJ databases">
        <title>Genomic Encyclopedia of Type Strains, Phase IV (KMG-IV): sequencing the most valuable type-strain genomes for metagenomic binning, comparative biology and taxonomic classification.</title>
        <authorList>
            <person name="Goeker M."/>
        </authorList>
    </citation>
    <scope>NUCLEOTIDE SEQUENCE [LARGE SCALE GENOMIC DNA]</scope>
    <source>
        <strain evidence="2 3">DSM 100059</strain>
    </source>
</reference>
<keyword evidence="3" id="KW-1185">Reference proteome</keyword>
<dbReference type="InterPro" id="IPR025714">
    <property type="entry name" value="Methyltranfer_dom"/>
</dbReference>
<dbReference type="AlphaFoldDB" id="A0A4R8DIM9"/>
<evidence type="ECO:0000259" key="1">
    <source>
        <dbReference type="Pfam" id="PF13847"/>
    </source>
</evidence>
<dbReference type="GO" id="GO:0032259">
    <property type="term" value="P:methylation"/>
    <property type="evidence" value="ECO:0007669"/>
    <property type="project" value="UniProtKB-KW"/>
</dbReference>
<dbReference type="GO" id="GO:0008168">
    <property type="term" value="F:methyltransferase activity"/>
    <property type="evidence" value="ECO:0007669"/>
    <property type="project" value="UniProtKB-KW"/>
</dbReference>
<dbReference type="EMBL" id="SODV01000002">
    <property type="protein sequence ID" value="TDW96840.1"/>
    <property type="molecule type" value="Genomic_DNA"/>
</dbReference>
<dbReference type="SUPFAM" id="SSF53335">
    <property type="entry name" value="S-adenosyl-L-methionine-dependent methyltransferases"/>
    <property type="match status" value="1"/>
</dbReference>
<evidence type="ECO:0000313" key="2">
    <source>
        <dbReference type="EMBL" id="TDW96840.1"/>
    </source>
</evidence>
<name>A0A4R8DIM9_9BACT</name>
<protein>
    <submittedName>
        <fullName evidence="2">Methyltransferase family protein</fullName>
    </submittedName>
</protein>
<dbReference type="Pfam" id="PF13847">
    <property type="entry name" value="Methyltransf_31"/>
    <property type="match status" value="1"/>
</dbReference>
<accession>A0A4R8DIM9</accession>
<evidence type="ECO:0000313" key="3">
    <source>
        <dbReference type="Proteomes" id="UP000294498"/>
    </source>
</evidence>
<dbReference type="InterPro" id="IPR029063">
    <property type="entry name" value="SAM-dependent_MTases_sf"/>
</dbReference>
<dbReference type="RefSeq" id="WP_133997993.1">
    <property type="nucleotide sequence ID" value="NZ_SODV01000002.1"/>
</dbReference>
<dbReference type="CDD" id="cd02440">
    <property type="entry name" value="AdoMet_MTases"/>
    <property type="match status" value="1"/>
</dbReference>
<comment type="caution">
    <text evidence="2">The sequence shown here is derived from an EMBL/GenBank/DDBJ whole genome shotgun (WGS) entry which is preliminary data.</text>
</comment>
<dbReference type="Gene3D" id="3.40.50.150">
    <property type="entry name" value="Vaccinia Virus protein VP39"/>
    <property type="match status" value="1"/>
</dbReference>
<gene>
    <name evidence="2" type="ORF">EDB95_4676</name>
</gene>